<proteinExistence type="predicted"/>
<evidence type="ECO:0000313" key="1">
    <source>
        <dbReference type="EMBL" id="CAG9325885.1"/>
    </source>
</evidence>
<dbReference type="EMBL" id="CAJZBQ010000039">
    <property type="protein sequence ID" value="CAG9325885.1"/>
    <property type="molecule type" value="Genomic_DNA"/>
</dbReference>
<gene>
    <name evidence="1" type="ORF">BSTOLATCC_MIC39668</name>
</gene>
<name>A0AAU9JI01_9CILI</name>
<evidence type="ECO:0000313" key="2">
    <source>
        <dbReference type="Proteomes" id="UP001162131"/>
    </source>
</evidence>
<keyword evidence="2" id="KW-1185">Reference proteome</keyword>
<reference evidence="1" key="1">
    <citation type="submission" date="2021-09" db="EMBL/GenBank/DDBJ databases">
        <authorList>
            <consortium name="AG Swart"/>
            <person name="Singh M."/>
            <person name="Singh A."/>
            <person name="Seah K."/>
            <person name="Emmerich C."/>
        </authorList>
    </citation>
    <scope>NUCLEOTIDE SEQUENCE</scope>
    <source>
        <strain evidence="1">ATCC30299</strain>
    </source>
</reference>
<protein>
    <submittedName>
        <fullName evidence="1">Uncharacterized protein</fullName>
    </submittedName>
</protein>
<sequence length="175" mass="20584">MSTSSRYTKKIQPRRVHIKLSLIKKNSPERNCDLPRPFESITERNCSNSKNWEKSSNPFKVITNTAKPRYSSPEFYRQSEDRCRPIECLQKKSLQINFEINETNKGRASPLKLSHCRCNSETALEKENKRLYRKNLQRLSQNYRINKDSLPGHFSKLLTRNISNLVVRTDHRCVA</sequence>
<organism evidence="1 2">
    <name type="scientific">Blepharisma stoltei</name>
    <dbReference type="NCBI Taxonomy" id="1481888"/>
    <lineage>
        <taxon>Eukaryota</taxon>
        <taxon>Sar</taxon>
        <taxon>Alveolata</taxon>
        <taxon>Ciliophora</taxon>
        <taxon>Postciliodesmatophora</taxon>
        <taxon>Heterotrichea</taxon>
        <taxon>Heterotrichida</taxon>
        <taxon>Blepharismidae</taxon>
        <taxon>Blepharisma</taxon>
    </lineage>
</organism>
<comment type="caution">
    <text evidence="1">The sequence shown here is derived from an EMBL/GenBank/DDBJ whole genome shotgun (WGS) entry which is preliminary data.</text>
</comment>
<dbReference type="AlphaFoldDB" id="A0AAU9JI01"/>
<dbReference type="Proteomes" id="UP001162131">
    <property type="component" value="Unassembled WGS sequence"/>
</dbReference>
<accession>A0AAU9JI01</accession>